<dbReference type="PRINTS" id="PR00081">
    <property type="entry name" value="GDHRDH"/>
</dbReference>
<comment type="similarity">
    <text evidence="1">Belongs to the short-chain dehydrogenases/reductases (SDR) family.</text>
</comment>
<dbReference type="SUPFAM" id="SSF51735">
    <property type="entry name" value="NAD(P)-binding Rossmann-fold domains"/>
    <property type="match status" value="1"/>
</dbReference>
<proteinExistence type="inferred from homology"/>
<dbReference type="Proteomes" id="UP000428260">
    <property type="component" value="Chromosome"/>
</dbReference>
<organism evidence="3 4">
    <name type="scientific">Maribellus comscasis</name>
    <dbReference type="NCBI Taxonomy" id="2681766"/>
    <lineage>
        <taxon>Bacteria</taxon>
        <taxon>Pseudomonadati</taxon>
        <taxon>Bacteroidota</taxon>
        <taxon>Bacteroidia</taxon>
        <taxon>Marinilabiliales</taxon>
        <taxon>Prolixibacteraceae</taxon>
        <taxon>Maribellus</taxon>
    </lineage>
</organism>
<dbReference type="Pfam" id="PF00106">
    <property type="entry name" value="adh_short"/>
    <property type="match status" value="1"/>
</dbReference>
<dbReference type="Gene3D" id="3.40.50.720">
    <property type="entry name" value="NAD(P)-binding Rossmann-like Domain"/>
    <property type="match status" value="1"/>
</dbReference>
<dbReference type="AlphaFoldDB" id="A0A6I6JK85"/>
<accession>A0A6I6JK85</accession>
<dbReference type="KEGG" id="mcos:GM418_03290"/>
<name>A0A6I6JK85_9BACT</name>
<evidence type="ECO:0000313" key="4">
    <source>
        <dbReference type="Proteomes" id="UP000428260"/>
    </source>
</evidence>
<evidence type="ECO:0000313" key="3">
    <source>
        <dbReference type="EMBL" id="QGY42711.1"/>
    </source>
</evidence>
<dbReference type="InterPro" id="IPR002347">
    <property type="entry name" value="SDR_fam"/>
</dbReference>
<evidence type="ECO:0000256" key="2">
    <source>
        <dbReference type="ARBA" id="ARBA00023002"/>
    </source>
</evidence>
<gene>
    <name evidence="3" type="ORF">GM418_03290</name>
</gene>
<dbReference type="PANTHER" id="PTHR24320:SF152">
    <property type="entry name" value="SHORT-CHAIN DEHYDROGENASE_REDUCTASE FAMILY PROTEIN"/>
    <property type="match status" value="1"/>
</dbReference>
<evidence type="ECO:0000256" key="1">
    <source>
        <dbReference type="ARBA" id="ARBA00006484"/>
    </source>
</evidence>
<dbReference type="EMBL" id="CP046401">
    <property type="protein sequence ID" value="QGY42711.1"/>
    <property type="molecule type" value="Genomic_DNA"/>
</dbReference>
<keyword evidence="4" id="KW-1185">Reference proteome</keyword>
<keyword evidence="2" id="KW-0560">Oxidoreductase</keyword>
<protein>
    <submittedName>
        <fullName evidence="3">SDR family NAD(P)-dependent oxidoreductase</fullName>
    </submittedName>
</protein>
<dbReference type="PANTHER" id="PTHR24320">
    <property type="entry name" value="RETINOL DEHYDROGENASE"/>
    <property type="match status" value="1"/>
</dbReference>
<reference evidence="3 4" key="1">
    <citation type="submission" date="2019-11" db="EMBL/GenBank/DDBJ databases">
        <authorList>
            <person name="Zheng R.K."/>
            <person name="Sun C.M."/>
        </authorList>
    </citation>
    <scope>NUCLEOTIDE SEQUENCE [LARGE SCALE GENOMIC DNA]</scope>
    <source>
        <strain evidence="3 4">WC007</strain>
    </source>
</reference>
<dbReference type="RefSeq" id="WP_158863122.1">
    <property type="nucleotide sequence ID" value="NZ_CP046401.1"/>
</dbReference>
<sequence>MNSTNVIMTGGTSGFGLVTAKKMIQANNVNLIMGYRSKGVKDAVNLPLELTSLLSVNSFAEEVVKRLGKDKIDALIFNAGINYPSINTLTEDGIEINFGVNHLAHFYLLRLLMPHLSGNAKIIITTSGTIDPATNTFGSPPKHANALWMAYPEMDETLEEDDKINGQRAYASSKLCNLLTAIQIKELPESKQNNWEGIAYDPGVTPGTGLVRYSDEAMKMLSQQLTDPKTRKEKFPLANSIEDAGNTLADIALGYIEPPQDRYVALRGGKITFMNPPGLAQNNETIKKVWQDTAFILKDKLGVIF</sequence>
<dbReference type="GO" id="GO:0016491">
    <property type="term" value="F:oxidoreductase activity"/>
    <property type="evidence" value="ECO:0007669"/>
    <property type="project" value="UniProtKB-KW"/>
</dbReference>
<dbReference type="InterPro" id="IPR036291">
    <property type="entry name" value="NAD(P)-bd_dom_sf"/>
</dbReference>